<evidence type="ECO:0000256" key="6">
    <source>
        <dbReference type="ARBA" id="ARBA00022882"/>
    </source>
</evidence>
<accession>A0ABR0JW02</accession>
<feature type="transmembrane region" description="Helical" evidence="14">
    <location>
        <begin position="57"/>
        <end position="80"/>
    </location>
</feature>
<keyword evidence="10 14" id="KW-0472">Membrane</keyword>
<evidence type="ECO:0000259" key="15">
    <source>
        <dbReference type="Pfam" id="PF00520"/>
    </source>
</evidence>
<dbReference type="InterPro" id="IPR031846">
    <property type="entry name" value="Hvcn1"/>
</dbReference>
<proteinExistence type="predicted"/>
<dbReference type="PANTHER" id="PTHR46480">
    <property type="entry name" value="F20B24.22"/>
    <property type="match status" value="1"/>
</dbReference>
<feature type="domain" description="Ion transport" evidence="15">
    <location>
        <begin position="57"/>
        <end position="171"/>
    </location>
</feature>
<evidence type="ECO:0000256" key="11">
    <source>
        <dbReference type="ARBA" id="ARBA00023303"/>
    </source>
</evidence>
<dbReference type="InterPro" id="IPR027359">
    <property type="entry name" value="Volt_channel_dom_sf"/>
</dbReference>
<feature type="transmembrane region" description="Helical" evidence="14">
    <location>
        <begin position="100"/>
        <end position="125"/>
    </location>
</feature>
<comment type="subcellular location">
    <subcellularLocation>
        <location evidence="1">Cell membrane</location>
        <topology evidence="1">Multi-pass membrane protein</topology>
    </subcellularLocation>
</comment>
<keyword evidence="17" id="KW-1185">Reference proteome</keyword>
<dbReference type="Proteomes" id="UP001345013">
    <property type="component" value="Unassembled WGS sequence"/>
</dbReference>
<name>A0ABR0JW02_9EURO</name>
<evidence type="ECO:0000256" key="12">
    <source>
        <dbReference type="ARBA" id="ARBA00031989"/>
    </source>
</evidence>
<protein>
    <recommendedName>
        <fullName evidence="2">Voltage-gated hydrogen channel 1</fullName>
    </recommendedName>
    <alternativeName>
        <fullName evidence="12">Hydrogen voltage-gated channel 1</fullName>
    </alternativeName>
</protein>
<keyword evidence="6" id="KW-0851">Voltage-gated channel</keyword>
<gene>
    <name evidence="16" type="ORF">LTR24_009744</name>
</gene>
<keyword evidence="3" id="KW-0813">Transport</keyword>
<evidence type="ECO:0000313" key="16">
    <source>
        <dbReference type="EMBL" id="KAK5075928.1"/>
    </source>
</evidence>
<comment type="caution">
    <text evidence="16">The sequence shown here is derived from an EMBL/GenBank/DDBJ whole genome shotgun (WGS) entry which is preliminary data.</text>
</comment>
<reference evidence="16 17" key="1">
    <citation type="submission" date="2023-08" db="EMBL/GenBank/DDBJ databases">
        <title>Black Yeasts Isolated from many extreme environments.</title>
        <authorList>
            <person name="Coleine C."/>
            <person name="Stajich J.E."/>
            <person name="Selbmann L."/>
        </authorList>
    </citation>
    <scope>NUCLEOTIDE SEQUENCE [LARGE SCALE GENOMIC DNA]</scope>
    <source>
        <strain evidence="16 17">CCFEE 5885</strain>
    </source>
</reference>
<dbReference type="InterPro" id="IPR005821">
    <property type="entry name" value="Ion_trans_dom"/>
</dbReference>
<evidence type="ECO:0000256" key="1">
    <source>
        <dbReference type="ARBA" id="ARBA00004651"/>
    </source>
</evidence>
<sequence length="213" mass="24611">MADEEHQTQTPLLRSDRRRIKQTSKDFLARHLVHPNSTAYRIRNFLQWFLTSKYGHYFVLVLVTLDVAGIFADFLISLHICEHRHEDVHVLEGIDEALDILSLVFSCLFMLELLCSIFAFGLSYFKSKFHCFDATAIIASFLVDVLTRGPVEEAGSLIIILRLFRVFKIVEESGTVASEELEGYEEKIRQLEKENEELRQHNLTASHDPRRAS</sequence>
<evidence type="ECO:0000256" key="7">
    <source>
        <dbReference type="ARBA" id="ARBA00022989"/>
    </source>
</evidence>
<evidence type="ECO:0000256" key="9">
    <source>
        <dbReference type="ARBA" id="ARBA00023065"/>
    </source>
</evidence>
<dbReference type="Pfam" id="PF00520">
    <property type="entry name" value="Ion_trans"/>
    <property type="match status" value="1"/>
</dbReference>
<dbReference type="PANTHER" id="PTHR46480:SF1">
    <property type="entry name" value="VOLTAGE-GATED HYDROGEN CHANNEL 1"/>
    <property type="match status" value="1"/>
</dbReference>
<evidence type="ECO:0000256" key="13">
    <source>
        <dbReference type="SAM" id="Coils"/>
    </source>
</evidence>
<feature type="coiled-coil region" evidence="13">
    <location>
        <begin position="174"/>
        <end position="208"/>
    </location>
</feature>
<evidence type="ECO:0000256" key="8">
    <source>
        <dbReference type="ARBA" id="ARBA00023054"/>
    </source>
</evidence>
<evidence type="ECO:0000256" key="5">
    <source>
        <dbReference type="ARBA" id="ARBA00022692"/>
    </source>
</evidence>
<keyword evidence="4" id="KW-1003">Cell membrane</keyword>
<evidence type="ECO:0000256" key="2">
    <source>
        <dbReference type="ARBA" id="ARBA00015897"/>
    </source>
</evidence>
<evidence type="ECO:0000256" key="4">
    <source>
        <dbReference type="ARBA" id="ARBA00022475"/>
    </source>
</evidence>
<keyword evidence="8 13" id="KW-0175">Coiled coil</keyword>
<evidence type="ECO:0000256" key="14">
    <source>
        <dbReference type="SAM" id="Phobius"/>
    </source>
</evidence>
<keyword evidence="5 14" id="KW-0812">Transmembrane</keyword>
<evidence type="ECO:0000313" key="17">
    <source>
        <dbReference type="Proteomes" id="UP001345013"/>
    </source>
</evidence>
<dbReference type="EMBL" id="JAVRRG010000233">
    <property type="protein sequence ID" value="KAK5075928.1"/>
    <property type="molecule type" value="Genomic_DNA"/>
</dbReference>
<evidence type="ECO:0000256" key="10">
    <source>
        <dbReference type="ARBA" id="ARBA00023136"/>
    </source>
</evidence>
<dbReference type="Gene3D" id="1.20.120.350">
    <property type="entry name" value="Voltage-gated potassium channels. Chain C"/>
    <property type="match status" value="1"/>
</dbReference>
<keyword evidence="7 14" id="KW-1133">Transmembrane helix</keyword>
<keyword evidence="9" id="KW-0406">Ion transport</keyword>
<organism evidence="16 17">
    <name type="scientific">Lithohypha guttulata</name>
    <dbReference type="NCBI Taxonomy" id="1690604"/>
    <lineage>
        <taxon>Eukaryota</taxon>
        <taxon>Fungi</taxon>
        <taxon>Dikarya</taxon>
        <taxon>Ascomycota</taxon>
        <taxon>Pezizomycotina</taxon>
        <taxon>Eurotiomycetes</taxon>
        <taxon>Chaetothyriomycetidae</taxon>
        <taxon>Chaetothyriales</taxon>
        <taxon>Trichomeriaceae</taxon>
        <taxon>Lithohypha</taxon>
    </lineage>
</organism>
<evidence type="ECO:0000256" key="3">
    <source>
        <dbReference type="ARBA" id="ARBA00022448"/>
    </source>
</evidence>
<keyword evidence="11" id="KW-0407">Ion channel</keyword>